<dbReference type="Proteomes" id="UP000253742">
    <property type="component" value="Unassembled WGS sequence"/>
</dbReference>
<keyword evidence="1" id="KW-0418">Kinase</keyword>
<proteinExistence type="predicted"/>
<dbReference type="Gene3D" id="3.30.565.10">
    <property type="entry name" value="Histidine kinase-like ATPase, C-terminal domain"/>
    <property type="match status" value="1"/>
</dbReference>
<dbReference type="AlphaFoldDB" id="A0A369UX27"/>
<dbReference type="PANTHER" id="PTHR35526:SF3">
    <property type="entry name" value="ANTI-SIGMA-F FACTOR RSBW"/>
    <property type="match status" value="1"/>
</dbReference>
<dbReference type="PANTHER" id="PTHR35526">
    <property type="entry name" value="ANTI-SIGMA-F FACTOR RSBW-RELATED"/>
    <property type="match status" value="1"/>
</dbReference>
<keyword evidence="3" id="KW-0067">ATP-binding</keyword>
<dbReference type="GO" id="GO:0004674">
    <property type="term" value="F:protein serine/threonine kinase activity"/>
    <property type="evidence" value="ECO:0007669"/>
    <property type="project" value="UniProtKB-KW"/>
</dbReference>
<organism evidence="3 4">
    <name type="scientific">Streptomyces parvulus</name>
    <dbReference type="NCBI Taxonomy" id="146923"/>
    <lineage>
        <taxon>Bacteria</taxon>
        <taxon>Bacillati</taxon>
        <taxon>Actinomycetota</taxon>
        <taxon>Actinomycetes</taxon>
        <taxon>Kitasatosporales</taxon>
        <taxon>Streptomycetaceae</taxon>
        <taxon>Streptomyces</taxon>
    </lineage>
</organism>
<keyword evidence="1" id="KW-0808">Transferase</keyword>
<accession>A0A369UX27</accession>
<keyword evidence="1" id="KW-0723">Serine/threonine-protein kinase</keyword>
<protein>
    <submittedName>
        <fullName evidence="3">ATP-binding protein</fullName>
    </submittedName>
</protein>
<evidence type="ECO:0000313" key="3">
    <source>
        <dbReference type="EMBL" id="RDD85017.1"/>
    </source>
</evidence>
<dbReference type="InterPro" id="IPR003594">
    <property type="entry name" value="HATPase_dom"/>
</dbReference>
<sequence length="209" mass="22456">MSRLPFLAHADQVRVVRQALRLQLGSWGLDGLAHAAEICVGELVANVVKHVGTGTPSTLVVSLCGPRLRIEIHDPDARALPTLVAPSLDAEAGRGMTMVDAVSERWGVELAGDHKVTWCEFRAGVDCVEASHPLTPRLTRAADVLSLYSDSPVPNQAAQGRLAAALEEEAAISVIIDLLHWFRARGRDADDALDQAQSRFDAQCEAQPS</sequence>
<evidence type="ECO:0000313" key="4">
    <source>
        <dbReference type="Proteomes" id="UP000253742"/>
    </source>
</evidence>
<dbReference type="EMBL" id="QQBH01000031">
    <property type="protein sequence ID" value="RDD85017.1"/>
    <property type="molecule type" value="Genomic_DNA"/>
</dbReference>
<dbReference type="Pfam" id="PF13581">
    <property type="entry name" value="HATPase_c_2"/>
    <property type="match status" value="1"/>
</dbReference>
<feature type="domain" description="Histidine kinase/HSP90-like ATPase" evidence="2">
    <location>
        <begin position="8"/>
        <end position="105"/>
    </location>
</feature>
<dbReference type="OrthoDB" id="3211521at2"/>
<evidence type="ECO:0000259" key="2">
    <source>
        <dbReference type="Pfam" id="PF13581"/>
    </source>
</evidence>
<dbReference type="InterPro" id="IPR036890">
    <property type="entry name" value="HATPase_C_sf"/>
</dbReference>
<dbReference type="GO" id="GO:0005524">
    <property type="term" value="F:ATP binding"/>
    <property type="evidence" value="ECO:0007669"/>
    <property type="project" value="UniProtKB-KW"/>
</dbReference>
<evidence type="ECO:0000256" key="1">
    <source>
        <dbReference type="ARBA" id="ARBA00022527"/>
    </source>
</evidence>
<gene>
    <name evidence="3" type="ORF">DVZ84_32345</name>
</gene>
<reference evidence="3 4" key="1">
    <citation type="submission" date="2018-07" db="EMBL/GenBank/DDBJ databases">
        <title>Genome guided investigation of antibiotics producing actinomycetales strain isolated from a Macau mangrove ecosystem.</title>
        <authorList>
            <person name="Hu D."/>
        </authorList>
    </citation>
    <scope>NUCLEOTIDE SEQUENCE [LARGE SCALE GENOMIC DNA]</scope>
    <source>
        <strain evidence="3 4">2297</strain>
    </source>
</reference>
<keyword evidence="3" id="KW-0547">Nucleotide-binding</keyword>
<dbReference type="SUPFAM" id="SSF55874">
    <property type="entry name" value="ATPase domain of HSP90 chaperone/DNA topoisomerase II/histidine kinase"/>
    <property type="match status" value="1"/>
</dbReference>
<dbReference type="CDD" id="cd16936">
    <property type="entry name" value="HATPase_RsbW-like"/>
    <property type="match status" value="1"/>
</dbReference>
<name>A0A369UX27_9ACTN</name>
<dbReference type="InterPro" id="IPR050267">
    <property type="entry name" value="Anti-sigma-factor_SerPK"/>
</dbReference>
<comment type="caution">
    <text evidence="3">The sequence shown here is derived from an EMBL/GenBank/DDBJ whole genome shotgun (WGS) entry which is preliminary data.</text>
</comment>